<evidence type="ECO:0008006" key="4">
    <source>
        <dbReference type="Google" id="ProtNLM"/>
    </source>
</evidence>
<dbReference type="HOGENOM" id="CLU_1249391_0_0_5"/>
<evidence type="ECO:0000313" key="2">
    <source>
        <dbReference type="EMBL" id="EAQ11448.1"/>
    </source>
</evidence>
<reference evidence="2 3" key="1">
    <citation type="journal article" date="2010" name="J. Bacteriol.">
        <title>Genome sequences of Pelagibaca bermudensis HTCC2601T and Maritimibacter alkaliphilus HTCC2654T, the type strains of two marine Roseobacter genera.</title>
        <authorList>
            <person name="Thrash J.C."/>
            <person name="Cho J.C."/>
            <person name="Ferriera S."/>
            <person name="Johnson J."/>
            <person name="Vergin K.L."/>
            <person name="Giovannoni S.J."/>
        </authorList>
    </citation>
    <scope>NUCLEOTIDE SEQUENCE [LARGE SCALE GENOMIC DNA]</scope>
    <source>
        <strain evidence="2 3">HTCC2654</strain>
    </source>
</reference>
<dbReference type="STRING" id="314271.RB2654_01765"/>
<evidence type="ECO:0000313" key="3">
    <source>
        <dbReference type="Proteomes" id="UP000002931"/>
    </source>
</evidence>
<evidence type="ECO:0000256" key="1">
    <source>
        <dbReference type="SAM" id="SignalP"/>
    </source>
</evidence>
<proteinExistence type="predicted"/>
<organism evidence="2 3">
    <name type="scientific">Maritimibacter alkaliphilus HTCC2654</name>
    <dbReference type="NCBI Taxonomy" id="314271"/>
    <lineage>
        <taxon>Bacteria</taxon>
        <taxon>Pseudomonadati</taxon>
        <taxon>Pseudomonadota</taxon>
        <taxon>Alphaproteobacteria</taxon>
        <taxon>Rhodobacterales</taxon>
        <taxon>Roseobacteraceae</taxon>
        <taxon>Maritimibacter</taxon>
    </lineage>
</organism>
<keyword evidence="1" id="KW-0732">Signal</keyword>
<protein>
    <recommendedName>
        <fullName evidence="4">Transferrin-binding protein B C-lobe/N-lobe beta barrel domain-containing protein</fullName>
    </recommendedName>
</protein>
<dbReference type="AlphaFoldDB" id="A3VJU2"/>
<feature type="chain" id="PRO_5002662047" description="Transferrin-binding protein B C-lobe/N-lobe beta barrel domain-containing protein" evidence="1">
    <location>
        <begin position="21"/>
        <end position="221"/>
    </location>
</feature>
<sequence>MNTKPMLRAGLTLCAAFVLSGCLKGTGLQGSLAEVVYDSITEVGEFENETTTMPTSGTASYTGSALIQMADSATDANQRVMAGEATLDARFSAAGGAVSGSLQNFVGAKDVDMQAFNAAIYTGTVADIETQLADFSPVDGTIDVTADTSTGERFTVGFSGTLTQDGDTIEVGGTGAGQFVGADADGVKVYGGTTLNGFGTQSTLSENGSAQEGQIYINATK</sequence>
<name>A3VJU2_9RHOB</name>
<dbReference type="PROSITE" id="PS51257">
    <property type="entry name" value="PROKAR_LIPOPROTEIN"/>
    <property type="match status" value="1"/>
</dbReference>
<comment type="caution">
    <text evidence="2">The sequence shown here is derived from an EMBL/GenBank/DDBJ whole genome shotgun (WGS) entry which is preliminary data.</text>
</comment>
<gene>
    <name evidence="2" type="ORF">RB2654_01765</name>
</gene>
<dbReference type="Proteomes" id="UP000002931">
    <property type="component" value="Unassembled WGS sequence"/>
</dbReference>
<accession>A3VJU2</accession>
<dbReference type="RefSeq" id="WP_008328116.1">
    <property type="nucleotide sequence ID" value="NZ_CH902578.1"/>
</dbReference>
<feature type="signal peptide" evidence="1">
    <location>
        <begin position="1"/>
        <end position="20"/>
    </location>
</feature>
<keyword evidence="3" id="KW-1185">Reference proteome</keyword>
<dbReference type="EMBL" id="AAMT01000015">
    <property type="protein sequence ID" value="EAQ11448.1"/>
    <property type="molecule type" value="Genomic_DNA"/>
</dbReference>